<evidence type="ECO:0000313" key="3">
    <source>
        <dbReference type="Proteomes" id="UP000011761"/>
    </source>
</evidence>
<name>M2LE61_BAUPA</name>
<organism evidence="2 3">
    <name type="scientific">Baudoinia panamericana (strain UAMH 10762)</name>
    <name type="common">Angels' share fungus</name>
    <name type="synonym">Baudoinia compniacensis (strain UAMH 10762)</name>
    <dbReference type="NCBI Taxonomy" id="717646"/>
    <lineage>
        <taxon>Eukaryota</taxon>
        <taxon>Fungi</taxon>
        <taxon>Dikarya</taxon>
        <taxon>Ascomycota</taxon>
        <taxon>Pezizomycotina</taxon>
        <taxon>Dothideomycetes</taxon>
        <taxon>Dothideomycetidae</taxon>
        <taxon>Mycosphaerellales</taxon>
        <taxon>Teratosphaeriaceae</taxon>
        <taxon>Baudoinia</taxon>
    </lineage>
</organism>
<dbReference type="RefSeq" id="XP_007680685.1">
    <property type="nucleotide sequence ID" value="XM_007682495.1"/>
</dbReference>
<sequence>MRPSRTTVRYREGPGGGARGCGLRAVKPTNHPSRNSAHPAKAATSLNSHRSFPLCLKLCNGMYPPCPCGRMILNFSTPSDEKTCELRPMVNGWLRPPPGEANSP</sequence>
<dbReference type="GeneID" id="19110702"/>
<gene>
    <name evidence="2" type="ORF">BAUCODRAFT_283852</name>
</gene>
<evidence type="ECO:0000256" key="1">
    <source>
        <dbReference type="SAM" id="MobiDB-lite"/>
    </source>
</evidence>
<dbReference type="HOGENOM" id="CLU_2249602_0_0_1"/>
<keyword evidence="3" id="KW-1185">Reference proteome</keyword>
<feature type="region of interest" description="Disordered" evidence="1">
    <location>
        <begin position="1"/>
        <end position="44"/>
    </location>
</feature>
<reference evidence="2 3" key="1">
    <citation type="journal article" date="2012" name="PLoS Pathog.">
        <title>Diverse lifestyles and strategies of plant pathogenesis encoded in the genomes of eighteen Dothideomycetes fungi.</title>
        <authorList>
            <person name="Ohm R.A."/>
            <person name="Feau N."/>
            <person name="Henrissat B."/>
            <person name="Schoch C.L."/>
            <person name="Horwitz B.A."/>
            <person name="Barry K.W."/>
            <person name="Condon B.J."/>
            <person name="Copeland A.C."/>
            <person name="Dhillon B."/>
            <person name="Glaser F."/>
            <person name="Hesse C.N."/>
            <person name="Kosti I."/>
            <person name="LaButti K."/>
            <person name="Lindquist E.A."/>
            <person name="Lucas S."/>
            <person name="Salamov A.A."/>
            <person name="Bradshaw R.E."/>
            <person name="Ciuffetti L."/>
            <person name="Hamelin R.C."/>
            <person name="Kema G.H.J."/>
            <person name="Lawrence C."/>
            <person name="Scott J.A."/>
            <person name="Spatafora J.W."/>
            <person name="Turgeon B.G."/>
            <person name="de Wit P.J.G.M."/>
            <person name="Zhong S."/>
            <person name="Goodwin S.B."/>
            <person name="Grigoriev I.V."/>
        </authorList>
    </citation>
    <scope>NUCLEOTIDE SEQUENCE [LARGE SCALE GENOMIC DNA]</scope>
    <source>
        <strain evidence="2 3">UAMH 10762</strain>
    </source>
</reference>
<dbReference type="AlphaFoldDB" id="M2LE61"/>
<dbReference type="EMBL" id="KB445562">
    <property type="protein sequence ID" value="EMC92267.1"/>
    <property type="molecule type" value="Genomic_DNA"/>
</dbReference>
<dbReference type="Proteomes" id="UP000011761">
    <property type="component" value="Unassembled WGS sequence"/>
</dbReference>
<evidence type="ECO:0000313" key="2">
    <source>
        <dbReference type="EMBL" id="EMC92267.1"/>
    </source>
</evidence>
<protein>
    <submittedName>
        <fullName evidence="2">Uncharacterized protein</fullName>
    </submittedName>
</protein>
<proteinExistence type="predicted"/>
<dbReference type="KEGG" id="bcom:BAUCODRAFT_283852"/>
<accession>M2LE61</accession>